<dbReference type="Gene3D" id="1.20.1050.10">
    <property type="match status" value="1"/>
</dbReference>
<dbReference type="Gene3D" id="3.40.30.10">
    <property type="entry name" value="Glutaredoxin"/>
    <property type="match status" value="1"/>
</dbReference>
<dbReference type="InterPro" id="IPR036249">
    <property type="entry name" value="Thioredoxin-like_sf"/>
</dbReference>
<dbReference type="SUPFAM" id="SSF52833">
    <property type="entry name" value="Thioredoxin-like"/>
    <property type="match status" value="1"/>
</dbReference>
<evidence type="ECO:0000259" key="3">
    <source>
        <dbReference type="PROSITE" id="PS50405"/>
    </source>
</evidence>
<dbReference type="InterPro" id="IPR010987">
    <property type="entry name" value="Glutathione-S-Trfase_C-like"/>
</dbReference>
<gene>
    <name evidence="4" type="ORF">METZ01_LOCUS455622</name>
</gene>
<dbReference type="SFLD" id="SFLDG01150">
    <property type="entry name" value="Main.1:_Beta-like"/>
    <property type="match status" value="1"/>
</dbReference>
<dbReference type="SFLD" id="SFLDG00358">
    <property type="entry name" value="Main_(cytGST)"/>
    <property type="match status" value="1"/>
</dbReference>
<evidence type="ECO:0000256" key="1">
    <source>
        <dbReference type="ARBA" id="ARBA00022679"/>
    </source>
</evidence>
<accession>A0A383A6X5</accession>
<evidence type="ECO:0000313" key="4">
    <source>
        <dbReference type="EMBL" id="SVE02768.1"/>
    </source>
</evidence>
<feature type="non-terminal residue" evidence="4">
    <location>
        <position position="174"/>
    </location>
</feature>
<proteinExistence type="predicted"/>
<evidence type="ECO:0008006" key="5">
    <source>
        <dbReference type="Google" id="ProtNLM"/>
    </source>
</evidence>
<name>A0A383A6X5_9ZZZZ</name>
<reference evidence="4" key="1">
    <citation type="submission" date="2018-05" db="EMBL/GenBank/DDBJ databases">
        <authorList>
            <person name="Lanie J.A."/>
            <person name="Ng W.-L."/>
            <person name="Kazmierczak K.M."/>
            <person name="Andrzejewski T.M."/>
            <person name="Davidsen T.M."/>
            <person name="Wayne K.J."/>
            <person name="Tettelin H."/>
            <person name="Glass J.I."/>
            <person name="Rusch D."/>
            <person name="Podicherti R."/>
            <person name="Tsui H.-C.T."/>
            <person name="Winkler M.E."/>
        </authorList>
    </citation>
    <scope>NUCLEOTIDE SEQUENCE</scope>
</reference>
<sequence length="174" mass="20081">MLEVWGRKNANQVIQVLWTLSELGLEYKRYSVGVNSSDLDTDEYKALNPNSKIPTIRDNGFVLWESHAIIRYLAREYGLGSLYPSDPQKAALSDQWMTWSTDSFMGTFFPVFWQLVRTEEAQRDYEKIAEMAKKSSDILRILEGHLINNHFVAGKELTYGDIPLGVLLHKYFVL</sequence>
<dbReference type="InterPro" id="IPR040079">
    <property type="entry name" value="Glutathione_S-Trfase"/>
</dbReference>
<dbReference type="GO" id="GO:0016740">
    <property type="term" value="F:transferase activity"/>
    <property type="evidence" value="ECO:0007669"/>
    <property type="project" value="UniProtKB-KW"/>
</dbReference>
<evidence type="ECO:0000259" key="2">
    <source>
        <dbReference type="PROSITE" id="PS50404"/>
    </source>
</evidence>
<protein>
    <recommendedName>
        <fullName evidence="5">GST N-terminal domain-containing protein</fullName>
    </recommendedName>
</protein>
<dbReference type="PANTHER" id="PTHR44051:SF19">
    <property type="entry name" value="DISULFIDE-BOND OXIDOREDUCTASE YFCG"/>
    <property type="match status" value="1"/>
</dbReference>
<keyword evidence="1" id="KW-0808">Transferase</keyword>
<dbReference type="PANTHER" id="PTHR44051">
    <property type="entry name" value="GLUTATHIONE S-TRANSFERASE-RELATED"/>
    <property type="match status" value="1"/>
</dbReference>
<dbReference type="EMBL" id="UINC01189189">
    <property type="protein sequence ID" value="SVE02768.1"/>
    <property type="molecule type" value="Genomic_DNA"/>
</dbReference>
<dbReference type="InterPro" id="IPR036282">
    <property type="entry name" value="Glutathione-S-Trfase_C_sf"/>
</dbReference>
<feature type="domain" description="GST N-terminal" evidence="2">
    <location>
        <begin position="1"/>
        <end position="81"/>
    </location>
</feature>
<dbReference type="SUPFAM" id="SSF47616">
    <property type="entry name" value="GST C-terminal domain-like"/>
    <property type="match status" value="1"/>
</dbReference>
<organism evidence="4">
    <name type="scientific">marine metagenome</name>
    <dbReference type="NCBI Taxonomy" id="408172"/>
    <lineage>
        <taxon>unclassified sequences</taxon>
        <taxon>metagenomes</taxon>
        <taxon>ecological metagenomes</taxon>
    </lineage>
</organism>
<dbReference type="InterPro" id="IPR004045">
    <property type="entry name" value="Glutathione_S-Trfase_N"/>
</dbReference>
<feature type="domain" description="GST C-terminal" evidence="3">
    <location>
        <begin position="86"/>
        <end position="174"/>
    </location>
</feature>
<dbReference type="PROSITE" id="PS50405">
    <property type="entry name" value="GST_CTER"/>
    <property type="match status" value="1"/>
</dbReference>
<dbReference type="PROSITE" id="PS50404">
    <property type="entry name" value="GST_NTER"/>
    <property type="match status" value="1"/>
</dbReference>
<dbReference type="Pfam" id="PF13409">
    <property type="entry name" value="GST_N_2"/>
    <property type="match status" value="1"/>
</dbReference>
<dbReference type="AlphaFoldDB" id="A0A383A6X5"/>
<dbReference type="FunFam" id="3.40.30.10:FF:000039">
    <property type="entry name" value="Glutathione S-transferase domain"/>
    <property type="match status" value="1"/>
</dbReference>
<dbReference type="SFLD" id="SFLDS00019">
    <property type="entry name" value="Glutathione_Transferase_(cytos"/>
    <property type="match status" value="1"/>
</dbReference>